<reference evidence="1 2" key="2">
    <citation type="submission" date="2018-11" db="EMBL/GenBank/DDBJ databases">
        <authorList>
            <consortium name="Pathogen Informatics"/>
        </authorList>
    </citation>
    <scope>NUCLEOTIDE SEQUENCE [LARGE SCALE GENOMIC DNA]</scope>
    <source>
        <strain evidence="1 2">Costa Rica</strain>
    </source>
</reference>
<evidence type="ECO:0000313" key="2">
    <source>
        <dbReference type="Proteomes" id="UP000267027"/>
    </source>
</evidence>
<dbReference type="AlphaFoldDB" id="A0A0R3PDS9"/>
<keyword evidence="2" id="KW-1185">Reference proteome</keyword>
<dbReference type="EMBL" id="UYYA01000388">
    <property type="protein sequence ID" value="VDM53720.1"/>
    <property type="molecule type" value="Genomic_DNA"/>
</dbReference>
<dbReference type="Proteomes" id="UP000267027">
    <property type="component" value="Unassembled WGS sequence"/>
</dbReference>
<sequence length="135" mass="15507">MLNLHVVNTESYQVLGECHKSDGAENRAVMTKLWRKVNVWEVIVIRLIVSDKRKVSGDFIGPDGCLPPSSEFLHPPHAVIYGTVRNRDQHPDEKRVWRNNKDLDKKKSVFSGHDSQIEEVLDSQKCVDDPPCYRI</sequence>
<name>A0A0R3PDS9_ANGCS</name>
<accession>A0A0R3PDS9</accession>
<protein>
    <submittedName>
        <fullName evidence="1 3">Uncharacterized protein</fullName>
    </submittedName>
</protein>
<reference evidence="3" key="1">
    <citation type="submission" date="2017-02" db="UniProtKB">
        <authorList>
            <consortium name="WormBaseParasite"/>
        </authorList>
    </citation>
    <scope>IDENTIFICATION</scope>
</reference>
<evidence type="ECO:0000313" key="1">
    <source>
        <dbReference type="EMBL" id="VDM53720.1"/>
    </source>
</evidence>
<gene>
    <name evidence="1" type="ORF">ACOC_LOCUS2135</name>
</gene>
<dbReference type="WBParaSite" id="ACOC_0000213401-mRNA-1">
    <property type="protein sequence ID" value="ACOC_0000213401-mRNA-1"/>
    <property type="gene ID" value="ACOC_0000213401"/>
</dbReference>
<evidence type="ECO:0000313" key="3">
    <source>
        <dbReference type="WBParaSite" id="ACOC_0000213401-mRNA-1"/>
    </source>
</evidence>
<proteinExistence type="predicted"/>
<organism evidence="3">
    <name type="scientific">Angiostrongylus costaricensis</name>
    <name type="common">Nematode worm</name>
    <dbReference type="NCBI Taxonomy" id="334426"/>
    <lineage>
        <taxon>Eukaryota</taxon>
        <taxon>Metazoa</taxon>
        <taxon>Ecdysozoa</taxon>
        <taxon>Nematoda</taxon>
        <taxon>Chromadorea</taxon>
        <taxon>Rhabditida</taxon>
        <taxon>Rhabditina</taxon>
        <taxon>Rhabditomorpha</taxon>
        <taxon>Strongyloidea</taxon>
        <taxon>Metastrongylidae</taxon>
        <taxon>Angiostrongylus</taxon>
    </lineage>
</organism>